<feature type="domain" description="Beta-mannosidase-like galactose-binding" evidence="3">
    <location>
        <begin position="32"/>
        <end position="174"/>
    </location>
</feature>
<dbReference type="EMBL" id="JAJISD010000001">
    <property type="protein sequence ID" value="MCC8427446.1"/>
    <property type="molecule type" value="Genomic_DNA"/>
</dbReference>
<accession>A0ABS8KN19</accession>
<evidence type="ECO:0000256" key="2">
    <source>
        <dbReference type="ARBA" id="ARBA00023295"/>
    </source>
</evidence>
<sequence length="806" mass="88148">MTCYRPLGAEWRLACTAPGAATRPDELSDTLDWIGAPVPGTAAQALRAAGRWIEAEPAPLHEKDIWYRTNFPGSGRRVLRFNGLATLAEVWLNGRSILVSDNMFLAEEIEVDLEGENELFVAFRSLDAELARRKGRARWRTALVANNALRHVRTTLLGHMTGWQPPIHAVGPWRSIDILEPAGPLQLRAADVRATLDGADGVVEVTLQVVSRGGTPPVHLEVGGKSEPLRWTGEDRLEGRLRLRDVRKWWPHTHGEPFLYPARVLVGEIEIDLGRIGFRSIEIDLGSDGRGFGFRINGQSVFARGACWSAADLVTLAADRTVLLPWLQQARDCHMNMIRVAGTMTYESDDFFALCDELGILVWHDFMFASMDYPIGDPAFRASVEREAQQFISRARSHPSLALLCGGSEIAQQAAMLGLPPTLWSSPLYDEILPGIANSLCPDVPYLAQSPEGGDLPFRTDAGVSHYYGVGAYRRPLEDARRAGVRFASECLALANTGAGLPQASEMIPHDRGADWDFVAVRDHYLGQLYGVDAARARAEDSAHYLRLARAVSGEVMEAVVAEWRRPASPCEGALVWMLKDLGPGPGWGVIDWTGVPKLAWHALRRAFRPIQVVLSDEGLNGLDVHVINDTAAPLRARLLLICLQAGDVVTMRRECEVELPAHGARTLSTAEIIGSFFDVTYAYRFGAPALDVAAVTLSDASTGARLAEAAHYPLGRAGLAHDPGLSATLEQDETGWSVVVQATRFAPCIQVEAPGHRGAEEGFFLLPGERRRMVLVPTGEREGRPTGQIVSVAPQRDRTASVRFS</sequence>
<dbReference type="InterPro" id="IPR017853">
    <property type="entry name" value="GH"/>
</dbReference>
<name>A0ABS8KN19_9HYPH</name>
<dbReference type="InterPro" id="IPR008979">
    <property type="entry name" value="Galactose-bd-like_sf"/>
</dbReference>
<keyword evidence="2" id="KW-0326">Glycosidase</keyword>
<evidence type="ECO:0000256" key="1">
    <source>
        <dbReference type="ARBA" id="ARBA00022801"/>
    </source>
</evidence>
<dbReference type="InterPro" id="IPR036156">
    <property type="entry name" value="Beta-gal/glucu_dom_sf"/>
</dbReference>
<comment type="caution">
    <text evidence="4">The sequence shown here is derived from an EMBL/GenBank/DDBJ whole genome shotgun (WGS) entry which is preliminary data.</text>
</comment>
<dbReference type="InterPro" id="IPR050887">
    <property type="entry name" value="Beta-mannosidase_GH2"/>
</dbReference>
<gene>
    <name evidence="4" type="ORF">LJ725_00580</name>
</gene>
<dbReference type="RefSeq" id="WP_230548681.1">
    <property type="nucleotide sequence ID" value="NZ_JAJISD010000001.1"/>
</dbReference>
<keyword evidence="1 4" id="KW-0378">Hydrolase</keyword>
<organism evidence="4 5">
    <name type="scientific">Reyranella aquatilis</name>
    <dbReference type="NCBI Taxonomy" id="2035356"/>
    <lineage>
        <taxon>Bacteria</taxon>
        <taxon>Pseudomonadati</taxon>
        <taxon>Pseudomonadota</taxon>
        <taxon>Alphaproteobacteria</taxon>
        <taxon>Hyphomicrobiales</taxon>
        <taxon>Reyranellaceae</taxon>
        <taxon>Reyranella</taxon>
    </lineage>
</organism>
<dbReference type="Proteomes" id="UP001198862">
    <property type="component" value="Unassembled WGS sequence"/>
</dbReference>
<dbReference type="Gene3D" id="2.60.120.260">
    <property type="entry name" value="Galactose-binding domain-like"/>
    <property type="match status" value="1"/>
</dbReference>
<dbReference type="PANTHER" id="PTHR43730:SF1">
    <property type="entry name" value="BETA-MANNOSIDASE"/>
    <property type="match status" value="1"/>
</dbReference>
<evidence type="ECO:0000313" key="4">
    <source>
        <dbReference type="EMBL" id="MCC8427446.1"/>
    </source>
</evidence>
<evidence type="ECO:0000313" key="5">
    <source>
        <dbReference type="Proteomes" id="UP001198862"/>
    </source>
</evidence>
<dbReference type="InterPro" id="IPR054593">
    <property type="entry name" value="Beta-mannosidase-like_N2"/>
</dbReference>
<dbReference type="SUPFAM" id="SSF51445">
    <property type="entry name" value="(Trans)glycosidases"/>
    <property type="match status" value="1"/>
</dbReference>
<reference evidence="4 5" key="1">
    <citation type="submission" date="2021-11" db="EMBL/GenBank/DDBJ databases">
        <authorList>
            <person name="Lee D.-H."/>
            <person name="Kim S.-B."/>
        </authorList>
    </citation>
    <scope>NUCLEOTIDE SEQUENCE [LARGE SCALE GENOMIC DNA]</scope>
    <source>
        <strain evidence="4 5">KCTC 52223</strain>
    </source>
</reference>
<dbReference type="Pfam" id="PF22666">
    <property type="entry name" value="Glyco_hydro_2_N2"/>
    <property type="match status" value="1"/>
</dbReference>
<proteinExistence type="predicted"/>
<dbReference type="Gene3D" id="3.20.20.80">
    <property type="entry name" value="Glycosidases"/>
    <property type="match status" value="1"/>
</dbReference>
<dbReference type="PANTHER" id="PTHR43730">
    <property type="entry name" value="BETA-MANNOSIDASE"/>
    <property type="match status" value="1"/>
</dbReference>
<protein>
    <submittedName>
        <fullName evidence="4">Glycoside hydrolase family 2 protein</fullName>
    </submittedName>
</protein>
<dbReference type="GO" id="GO:0016787">
    <property type="term" value="F:hydrolase activity"/>
    <property type="evidence" value="ECO:0007669"/>
    <property type="project" value="UniProtKB-KW"/>
</dbReference>
<evidence type="ECO:0000259" key="3">
    <source>
        <dbReference type="Pfam" id="PF22666"/>
    </source>
</evidence>
<dbReference type="SUPFAM" id="SSF49303">
    <property type="entry name" value="beta-Galactosidase/glucuronidase domain"/>
    <property type="match status" value="1"/>
</dbReference>
<dbReference type="SUPFAM" id="SSF49785">
    <property type="entry name" value="Galactose-binding domain-like"/>
    <property type="match status" value="1"/>
</dbReference>
<keyword evidence="5" id="KW-1185">Reference proteome</keyword>